<dbReference type="OrthoDB" id="10263222at2759"/>
<evidence type="ECO:0000313" key="2">
    <source>
        <dbReference type="EMBL" id="RDB29692.1"/>
    </source>
</evidence>
<dbReference type="Proteomes" id="UP000076154">
    <property type="component" value="Unassembled WGS sequence"/>
</dbReference>
<dbReference type="GO" id="GO:0000470">
    <property type="term" value="P:maturation of LSU-rRNA"/>
    <property type="evidence" value="ECO:0007669"/>
    <property type="project" value="TreeGrafter"/>
</dbReference>
<evidence type="ECO:0000256" key="1">
    <source>
        <dbReference type="SAM" id="MobiDB-lite"/>
    </source>
</evidence>
<dbReference type="GO" id="GO:0090730">
    <property type="term" value="C:Las1 complex"/>
    <property type="evidence" value="ECO:0007669"/>
    <property type="project" value="InterPro"/>
</dbReference>
<dbReference type="FunCoup" id="A0A369K7Z5">
    <property type="interactions" value="6"/>
</dbReference>
<dbReference type="InParanoid" id="A0A369K7Z5"/>
<reference evidence="2" key="1">
    <citation type="submission" date="2018-04" db="EMBL/GenBank/DDBJ databases">
        <title>Whole genome sequencing of Hypsizygus marmoreus.</title>
        <authorList>
            <person name="Choi I.-G."/>
            <person name="Min B."/>
            <person name="Kim J.-G."/>
            <person name="Kim S."/>
            <person name="Oh Y.-L."/>
            <person name="Kong W.-S."/>
            <person name="Park H."/>
            <person name="Jeong J."/>
            <person name="Song E.-S."/>
        </authorList>
    </citation>
    <scope>NUCLEOTIDE SEQUENCE [LARGE SCALE GENOMIC DNA]</scope>
    <source>
        <strain evidence="2">51987-8</strain>
    </source>
</reference>
<protein>
    <submittedName>
        <fullName evidence="2">Protein LAS1</fullName>
    </submittedName>
</protein>
<organism evidence="2 3">
    <name type="scientific">Hypsizygus marmoreus</name>
    <name type="common">White beech mushroom</name>
    <name type="synonym">Agaricus marmoreus</name>
    <dbReference type="NCBI Taxonomy" id="39966"/>
    <lineage>
        <taxon>Eukaryota</taxon>
        <taxon>Fungi</taxon>
        <taxon>Dikarya</taxon>
        <taxon>Basidiomycota</taxon>
        <taxon>Agaricomycotina</taxon>
        <taxon>Agaricomycetes</taxon>
        <taxon>Agaricomycetidae</taxon>
        <taxon>Agaricales</taxon>
        <taxon>Tricholomatineae</taxon>
        <taxon>Lyophyllaceae</taxon>
        <taxon>Hypsizygus</taxon>
    </lineage>
</organism>
<sequence length="488" mass="54668">MKLPRRVPWSSISELEQICSWIYTDENDLEAKVLAINRLSAWRATTYLPHALESALSILVTIVQDNLLQVPSSHLSLRQSYSTAIIRLVNGLVDPLQLGAYARSIASIASQLGLPPWLVELRHAATHEDLPSIDLLREAARESMVWLLHNYFLPTINPSSISETQAPLRPLTPILKQYKSLLKITTRDASLKTQYKPAVLAVMKDVDRWMAEAKVAANVADSGLEWEYSDSEINLEAGEMDGKERWALERLCDGLLEKGALVPLSKKKREISTDSFHPPEFSVQLWTPLLQHLQHLHGDFFTILCSRIVFMLLSRGSSVNNEGENQVDLSYDMCLARWAVWSIEALEADNLRSDIDLRKEVTLSLMQSLGHVATGIRHDRRGATFLLESLCAGSPQLEVALSMLQKISGSTTRPSSWSPEDIAIMNQRLNTLLSFDVDTSSRSQSPSQNPLSVSSDMMDSEPLPGWRLLQETNGWKPCPIGVHCKTIR</sequence>
<feature type="region of interest" description="Disordered" evidence="1">
    <location>
        <begin position="437"/>
        <end position="459"/>
    </location>
</feature>
<dbReference type="InterPro" id="IPR007174">
    <property type="entry name" value="Las1"/>
</dbReference>
<name>A0A369K7Z5_HYPMA</name>
<dbReference type="GO" id="GO:0030687">
    <property type="term" value="C:preribosome, large subunit precursor"/>
    <property type="evidence" value="ECO:0007669"/>
    <property type="project" value="TreeGrafter"/>
</dbReference>
<feature type="compositionally biased region" description="Polar residues" evidence="1">
    <location>
        <begin position="437"/>
        <end position="457"/>
    </location>
</feature>
<dbReference type="Pfam" id="PF04031">
    <property type="entry name" value="Las1"/>
    <property type="match status" value="1"/>
</dbReference>
<proteinExistence type="predicted"/>
<dbReference type="STRING" id="39966.A0A369K7Z5"/>
<dbReference type="GO" id="GO:0000460">
    <property type="term" value="P:maturation of 5.8S rRNA"/>
    <property type="evidence" value="ECO:0007669"/>
    <property type="project" value="TreeGrafter"/>
</dbReference>
<evidence type="ECO:0000313" key="3">
    <source>
        <dbReference type="Proteomes" id="UP000076154"/>
    </source>
</evidence>
<dbReference type="AlphaFoldDB" id="A0A369K7Z5"/>
<keyword evidence="3" id="KW-1185">Reference proteome</keyword>
<gene>
    <name evidence="2" type="primary">LAS1</name>
    <name evidence="2" type="ORF">Hypma_015151</name>
</gene>
<dbReference type="PANTHER" id="PTHR15002">
    <property type="entry name" value="RIBOSOMAL BIOGENESIS PROTEIN LAS1L"/>
    <property type="match status" value="1"/>
</dbReference>
<dbReference type="PANTHER" id="PTHR15002:SF0">
    <property type="entry name" value="RIBOSOMAL BIOGENESIS PROTEIN LAS1L"/>
    <property type="match status" value="1"/>
</dbReference>
<comment type="caution">
    <text evidence="2">The sequence shown here is derived from an EMBL/GenBank/DDBJ whole genome shotgun (WGS) entry which is preliminary data.</text>
</comment>
<dbReference type="GO" id="GO:0004519">
    <property type="term" value="F:endonuclease activity"/>
    <property type="evidence" value="ECO:0007669"/>
    <property type="project" value="InterPro"/>
</dbReference>
<dbReference type="EMBL" id="LUEZ02000010">
    <property type="protein sequence ID" value="RDB29692.1"/>
    <property type="molecule type" value="Genomic_DNA"/>
</dbReference>
<accession>A0A369K7Z5</accession>